<dbReference type="Proteomes" id="UP000619260">
    <property type="component" value="Unassembled WGS sequence"/>
</dbReference>
<feature type="transmembrane region" description="Helical" evidence="1">
    <location>
        <begin position="48"/>
        <end position="70"/>
    </location>
</feature>
<keyword evidence="1" id="KW-1133">Transmembrane helix</keyword>
<comment type="caution">
    <text evidence="2">The sequence shown here is derived from an EMBL/GenBank/DDBJ whole genome shotgun (WGS) entry which is preliminary data.</text>
</comment>
<gene>
    <name evidence="2" type="ORF">Val02_53220</name>
</gene>
<reference evidence="2" key="1">
    <citation type="submission" date="2021-01" db="EMBL/GenBank/DDBJ databases">
        <title>Whole genome shotgun sequence of Virgisporangium aliadipatigenens NBRC 105644.</title>
        <authorList>
            <person name="Komaki H."/>
            <person name="Tamura T."/>
        </authorList>
    </citation>
    <scope>NUCLEOTIDE SEQUENCE</scope>
    <source>
        <strain evidence="2">NBRC 105644</strain>
    </source>
</reference>
<dbReference type="EMBL" id="BOPF01000020">
    <property type="protein sequence ID" value="GIJ48436.1"/>
    <property type="molecule type" value="Genomic_DNA"/>
</dbReference>
<organism evidence="2 3">
    <name type="scientific">Virgisporangium aliadipatigenens</name>
    <dbReference type="NCBI Taxonomy" id="741659"/>
    <lineage>
        <taxon>Bacteria</taxon>
        <taxon>Bacillati</taxon>
        <taxon>Actinomycetota</taxon>
        <taxon>Actinomycetes</taxon>
        <taxon>Micromonosporales</taxon>
        <taxon>Micromonosporaceae</taxon>
        <taxon>Virgisporangium</taxon>
    </lineage>
</organism>
<proteinExistence type="predicted"/>
<evidence type="ECO:0000313" key="3">
    <source>
        <dbReference type="Proteomes" id="UP000619260"/>
    </source>
</evidence>
<evidence type="ECO:0000313" key="2">
    <source>
        <dbReference type="EMBL" id="GIJ48436.1"/>
    </source>
</evidence>
<dbReference type="AlphaFoldDB" id="A0A8J3YNF0"/>
<evidence type="ECO:0000256" key="1">
    <source>
        <dbReference type="SAM" id="Phobius"/>
    </source>
</evidence>
<name>A0A8J3YNF0_9ACTN</name>
<sequence length="251" mass="26262">MKDLERLSALDPARDRQPTAHELARAAANLDRIIAGPARVPRRVTGRWLAVGAAAVATGVAAAVIVPALLPNTADRATAGWTSAPSARTGDQVLPQARACGRQDVGGSTSTVRPEDVLLAEQRGIATLLILRKNGMIVECLSADGAAMASMSLREEGTIPPVPAGQVTLETMSSWGPGRGDDLWSNIVGLVAADVTAVELRLDSGRVIQASVRGGWWGAWWPGPEGGEIDHFVVIVHTAAGVTEHRPSTLE</sequence>
<keyword evidence="1" id="KW-0472">Membrane</keyword>
<keyword evidence="1" id="KW-0812">Transmembrane</keyword>
<protein>
    <submittedName>
        <fullName evidence="2">Uncharacterized protein</fullName>
    </submittedName>
</protein>
<accession>A0A8J3YNF0</accession>
<keyword evidence="3" id="KW-1185">Reference proteome</keyword>